<accession>A0A3B0Y7V6</accession>
<sequence length="46" mass="5240">MHIQKSTVIKSRSHALRGNAYHEAQLRVQRNNMNMHSLAEPGNPIC</sequence>
<organism evidence="1">
    <name type="scientific">hydrothermal vent metagenome</name>
    <dbReference type="NCBI Taxonomy" id="652676"/>
    <lineage>
        <taxon>unclassified sequences</taxon>
        <taxon>metagenomes</taxon>
        <taxon>ecological metagenomes</taxon>
    </lineage>
</organism>
<evidence type="ECO:0000313" key="1">
    <source>
        <dbReference type="EMBL" id="VAW64654.1"/>
    </source>
</evidence>
<dbReference type="AlphaFoldDB" id="A0A3B0Y7V6"/>
<protein>
    <submittedName>
        <fullName evidence="1">Uncharacterized protein</fullName>
    </submittedName>
</protein>
<dbReference type="EMBL" id="UOFI01000056">
    <property type="protein sequence ID" value="VAW64654.1"/>
    <property type="molecule type" value="Genomic_DNA"/>
</dbReference>
<name>A0A3B0Y7V6_9ZZZZ</name>
<reference evidence="1" key="1">
    <citation type="submission" date="2018-06" db="EMBL/GenBank/DDBJ databases">
        <authorList>
            <person name="Zhirakovskaya E."/>
        </authorList>
    </citation>
    <scope>NUCLEOTIDE SEQUENCE</scope>
</reference>
<gene>
    <name evidence="1" type="ORF">MNBD_GAMMA09-991</name>
</gene>
<proteinExistence type="predicted"/>